<dbReference type="GO" id="GO:0098655">
    <property type="term" value="P:monoatomic cation transmembrane transport"/>
    <property type="evidence" value="ECO:0007669"/>
    <property type="project" value="UniProtKB-ARBA"/>
</dbReference>
<dbReference type="AlphaFoldDB" id="A0A4Y2QVJ1"/>
<evidence type="ECO:0000259" key="18">
    <source>
        <dbReference type="Pfam" id="PF02932"/>
    </source>
</evidence>
<keyword evidence="3" id="KW-1003">Cell membrane</keyword>
<keyword evidence="12" id="KW-0325">Glycoprotein</keyword>
<evidence type="ECO:0000313" key="19">
    <source>
        <dbReference type="EMBL" id="GBN67412.1"/>
    </source>
</evidence>
<comment type="similarity">
    <text evidence="1">Belongs to the ligand-gated ion channel (TC 1.A.9) family. Acetylcholine receptor (TC 1.A.9.1) subfamily.</text>
</comment>
<accession>A0A4Y2QVJ1</accession>
<evidence type="ECO:0000256" key="4">
    <source>
        <dbReference type="ARBA" id="ARBA00022692"/>
    </source>
</evidence>
<evidence type="ECO:0000256" key="15">
    <source>
        <dbReference type="ARBA" id="ARBA00023303"/>
    </source>
</evidence>
<keyword evidence="11 19" id="KW-0675">Receptor</keyword>
<evidence type="ECO:0000256" key="17">
    <source>
        <dbReference type="SAM" id="Phobius"/>
    </source>
</evidence>
<dbReference type="GO" id="GO:0007271">
    <property type="term" value="P:synaptic transmission, cholinergic"/>
    <property type="evidence" value="ECO:0007669"/>
    <property type="project" value="UniProtKB-ARBA"/>
</dbReference>
<keyword evidence="20" id="KW-1185">Reference proteome</keyword>
<evidence type="ECO:0000313" key="20">
    <source>
        <dbReference type="Proteomes" id="UP000499080"/>
    </source>
</evidence>
<evidence type="ECO:0000256" key="11">
    <source>
        <dbReference type="ARBA" id="ARBA00023170"/>
    </source>
</evidence>
<evidence type="ECO:0000256" key="1">
    <source>
        <dbReference type="ARBA" id="ARBA00009237"/>
    </source>
</evidence>
<dbReference type="GO" id="GO:0045211">
    <property type="term" value="C:postsynaptic membrane"/>
    <property type="evidence" value="ECO:0007669"/>
    <property type="project" value="UniProtKB-SubCell"/>
</dbReference>
<evidence type="ECO:0000256" key="13">
    <source>
        <dbReference type="ARBA" id="ARBA00023257"/>
    </source>
</evidence>
<proteinExistence type="inferred from homology"/>
<sequence>MLSDELLKCCARCLTQNSNESLHRVIWNKCSKEISASLCRVKIAVAHAVCEFNVGTLTLNSQTASECCFLSRKCPERKQHSPEQTIKVEDEWKYVAMVLDRLFLWMFTAACVIGTAGIFLQAPLLYDTDSPIDVVSSKVAHTLQVDWMA</sequence>
<dbReference type="OrthoDB" id="5975154at2759"/>
<dbReference type="InterPro" id="IPR006029">
    <property type="entry name" value="Neurotrans-gated_channel_TM"/>
</dbReference>
<dbReference type="InterPro" id="IPR036719">
    <property type="entry name" value="Neuro-gated_channel_TM_sf"/>
</dbReference>
<dbReference type="Pfam" id="PF02932">
    <property type="entry name" value="Neur_chan_memb"/>
    <property type="match status" value="1"/>
</dbReference>
<keyword evidence="9 17" id="KW-0472">Membrane</keyword>
<evidence type="ECO:0000256" key="10">
    <source>
        <dbReference type="ARBA" id="ARBA00023157"/>
    </source>
</evidence>
<feature type="transmembrane region" description="Helical" evidence="17">
    <location>
        <begin position="102"/>
        <end position="126"/>
    </location>
</feature>
<comment type="caution">
    <text evidence="19">The sequence shown here is derived from an EMBL/GenBank/DDBJ whole genome shotgun (WGS) entry which is preliminary data.</text>
</comment>
<evidence type="ECO:0000256" key="5">
    <source>
        <dbReference type="ARBA" id="ARBA00022729"/>
    </source>
</evidence>
<evidence type="ECO:0000256" key="12">
    <source>
        <dbReference type="ARBA" id="ARBA00023180"/>
    </source>
</evidence>
<keyword evidence="6 17" id="KW-1133">Transmembrane helix</keyword>
<evidence type="ECO:0000256" key="14">
    <source>
        <dbReference type="ARBA" id="ARBA00023286"/>
    </source>
</evidence>
<dbReference type="Proteomes" id="UP000499080">
    <property type="component" value="Unassembled WGS sequence"/>
</dbReference>
<evidence type="ECO:0000256" key="2">
    <source>
        <dbReference type="ARBA" id="ARBA00022448"/>
    </source>
</evidence>
<keyword evidence="2" id="KW-0813">Transport</keyword>
<keyword evidence="5" id="KW-0732">Signal</keyword>
<organism evidence="19 20">
    <name type="scientific">Araneus ventricosus</name>
    <name type="common">Orbweaver spider</name>
    <name type="synonym">Epeira ventricosa</name>
    <dbReference type="NCBI Taxonomy" id="182803"/>
    <lineage>
        <taxon>Eukaryota</taxon>
        <taxon>Metazoa</taxon>
        <taxon>Ecdysozoa</taxon>
        <taxon>Arthropoda</taxon>
        <taxon>Chelicerata</taxon>
        <taxon>Arachnida</taxon>
        <taxon>Araneae</taxon>
        <taxon>Araneomorphae</taxon>
        <taxon>Entelegynae</taxon>
        <taxon>Araneoidea</taxon>
        <taxon>Araneidae</taxon>
        <taxon>Araneus</taxon>
    </lineage>
</organism>
<evidence type="ECO:0000256" key="16">
    <source>
        <dbReference type="ARBA" id="ARBA00034104"/>
    </source>
</evidence>
<keyword evidence="7" id="KW-0770">Synapse</keyword>
<keyword evidence="13" id="KW-0628">Postsynaptic cell membrane</keyword>
<evidence type="ECO:0000256" key="7">
    <source>
        <dbReference type="ARBA" id="ARBA00023018"/>
    </source>
</evidence>
<evidence type="ECO:0000256" key="6">
    <source>
        <dbReference type="ARBA" id="ARBA00022989"/>
    </source>
</evidence>
<reference evidence="19 20" key="1">
    <citation type="journal article" date="2019" name="Sci. Rep.">
        <title>Orb-weaving spider Araneus ventricosus genome elucidates the spidroin gene catalogue.</title>
        <authorList>
            <person name="Kono N."/>
            <person name="Nakamura H."/>
            <person name="Ohtoshi R."/>
            <person name="Moran D.A.P."/>
            <person name="Shinohara A."/>
            <person name="Yoshida Y."/>
            <person name="Fujiwara M."/>
            <person name="Mori M."/>
            <person name="Tomita M."/>
            <person name="Arakawa K."/>
        </authorList>
    </citation>
    <scope>NUCLEOTIDE SEQUENCE [LARGE SCALE GENOMIC DNA]</scope>
</reference>
<feature type="domain" description="Neurotransmitter-gated ion-channel transmembrane" evidence="18">
    <location>
        <begin position="72"/>
        <end position="119"/>
    </location>
</feature>
<dbReference type="EMBL" id="BGPR01014955">
    <property type="protein sequence ID" value="GBN67412.1"/>
    <property type="molecule type" value="Genomic_DNA"/>
</dbReference>
<keyword evidence="10" id="KW-1015">Disulfide bond</keyword>
<name>A0A4Y2QVJ1_ARAVE</name>
<evidence type="ECO:0000256" key="8">
    <source>
        <dbReference type="ARBA" id="ARBA00023065"/>
    </source>
</evidence>
<dbReference type="SUPFAM" id="SSF90112">
    <property type="entry name" value="Neurotransmitter-gated ion-channel transmembrane pore"/>
    <property type="match status" value="1"/>
</dbReference>
<dbReference type="Gene3D" id="1.20.58.390">
    <property type="entry name" value="Neurotransmitter-gated ion-channel transmembrane domain"/>
    <property type="match status" value="1"/>
</dbReference>
<protein>
    <submittedName>
        <fullName evidence="19">Acetylcholine receptor subunit alpha-like</fullName>
    </submittedName>
</protein>
<keyword evidence="15" id="KW-0407">Ion channel</keyword>
<keyword evidence="4 17" id="KW-0812">Transmembrane</keyword>
<dbReference type="InterPro" id="IPR038050">
    <property type="entry name" value="Neuro_actylchol_rec"/>
</dbReference>
<comment type="subcellular location">
    <subcellularLocation>
        <location evidence="16">Postsynaptic cell membrane</location>
        <topology evidence="16">Multi-pass membrane protein</topology>
    </subcellularLocation>
</comment>
<keyword evidence="14" id="KW-1071">Ligand-gated ion channel</keyword>
<evidence type="ECO:0000256" key="3">
    <source>
        <dbReference type="ARBA" id="ARBA00022475"/>
    </source>
</evidence>
<gene>
    <name evidence="19" type="primary">ARA1_0</name>
    <name evidence="19" type="ORF">AVEN_253387_1</name>
</gene>
<evidence type="ECO:0000256" key="9">
    <source>
        <dbReference type="ARBA" id="ARBA00023136"/>
    </source>
</evidence>
<keyword evidence="8" id="KW-0406">Ion transport</keyword>
<dbReference type="FunFam" id="1.20.58.390:FF:000022">
    <property type="entry name" value="Nicotinic acetylcholine receptor subunit alpha4"/>
    <property type="match status" value="1"/>
</dbReference>